<sequence length="145" mass="16416">MISGKKLIKMARKWQTKAASGRKSISLSRKDSSQNLDERSPSSEVSEGHFVVYTSDQRRFVIPLLYLNNEIFAELLNMSEEEFGLPRDGPIILPCDATFMKYILLMIRRGVSQDLTKPLLSSIASCSLNSLHQEHRCSPLLVPVY</sequence>
<feature type="compositionally biased region" description="Basic and acidic residues" evidence="2">
    <location>
        <begin position="28"/>
        <end position="41"/>
    </location>
</feature>
<comment type="similarity">
    <text evidence="1">Belongs to the ARG7 family.</text>
</comment>
<dbReference type="Pfam" id="PF02519">
    <property type="entry name" value="Auxin_inducible"/>
    <property type="match status" value="1"/>
</dbReference>
<feature type="region of interest" description="Disordered" evidence="2">
    <location>
        <begin position="19"/>
        <end position="46"/>
    </location>
</feature>
<evidence type="ECO:0000313" key="3">
    <source>
        <dbReference type="EMBL" id="KAK6916796.1"/>
    </source>
</evidence>
<dbReference type="InterPro" id="IPR003676">
    <property type="entry name" value="SAUR_fam"/>
</dbReference>
<gene>
    <name evidence="3" type="ORF">RJ641_019657</name>
</gene>
<accession>A0AAN8USL5</accession>
<organism evidence="3 4">
    <name type="scientific">Dillenia turbinata</name>
    <dbReference type="NCBI Taxonomy" id="194707"/>
    <lineage>
        <taxon>Eukaryota</taxon>
        <taxon>Viridiplantae</taxon>
        <taxon>Streptophyta</taxon>
        <taxon>Embryophyta</taxon>
        <taxon>Tracheophyta</taxon>
        <taxon>Spermatophyta</taxon>
        <taxon>Magnoliopsida</taxon>
        <taxon>eudicotyledons</taxon>
        <taxon>Gunneridae</taxon>
        <taxon>Pentapetalae</taxon>
        <taxon>Dilleniales</taxon>
        <taxon>Dilleniaceae</taxon>
        <taxon>Dillenia</taxon>
    </lineage>
</organism>
<proteinExistence type="inferred from homology"/>
<protein>
    <submittedName>
        <fullName evidence="3">Small auxin-up RNA</fullName>
    </submittedName>
</protein>
<name>A0AAN8USL5_9MAGN</name>
<evidence type="ECO:0000256" key="1">
    <source>
        <dbReference type="ARBA" id="ARBA00006974"/>
    </source>
</evidence>
<dbReference type="Proteomes" id="UP001370490">
    <property type="component" value="Unassembled WGS sequence"/>
</dbReference>
<dbReference type="EMBL" id="JBAMMX010000024">
    <property type="protein sequence ID" value="KAK6916796.1"/>
    <property type="molecule type" value="Genomic_DNA"/>
</dbReference>
<comment type="caution">
    <text evidence="3">The sequence shown here is derived from an EMBL/GenBank/DDBJ whole genome shotgun (WGS) entry which is preliminary data.</text>
</comment>
<evidence type="ECO:0000256" key="2">
    <source>
        <dbReference type="SAM" id="MobiDB-lite"/>
    </source>
</evidence>
<dbReference type="AlphaFoldDB" id="A0AAN8USL5"/>
<evidence type="ECO:0000313" key="4">
    <source>
        <dbReference type="Proteomes" id="UP001370490"/>
    </source>
</evidence>
<dbReference type="GO" id="GO:0009733">
    <property type="term" value="P:response to auxin"/>
    <property type="evidence" value="ECO:0007669"/>
    <property type="project" value="InterPro"/>
</dbReference>
<reference evidence="3 4" key="1">
    <citation type="submission" date="2023-12" db="EMBL/GenBank/DDBJ databases">
        <title>A high-quality genome assembly for Dillenia turbinata (Dilleniales).</title>
        <authorList>
            <person name="Chanderbali A."/>
        </authorList>
    </citation>
    <scope>NUCLEOTIDE SEQUENCE [LARGE SCALE GENOMIC DNA]</scope>
    <source>
        <strain evidence="3">LSX21</strain>
        <tissue evidence="3">Leaf</tissue>
    </source>
</reference>
<dbReference type="PANTHER" id="PTHR31175">
    <property type="entry name" value="AUXIN-RESPONSIVE FAMILY PROTEIN"/>
    <property type="match status" value="1"/>
</dbReference>
<dbReference type="PANTHER" id="PTHR31175:SF111">
    <property type="entry name" value="AUXIN-RESPONSIVE PROTEIN SAUR68-LIKE"/>
    <property type="match status" value="1"/>
</dbReference>
<keyword evidence="4" id="KW-1185">Reference proteome</keyword>